<evidence type="ECO:0000256" key="1">
    <source>
        <dbReference type="SAM" id="SignalP"/>
    </source>
</evidence>
<evidence type="ECO:0000313" key="2">
    <source>
        <dbReference type="EMBL" id="WGZ90434.1"/>
    </source>
</evidence>
<organism evidence="2">
    <name type="scientific">Candidatus Thiocaldithrix dubininis</name>
    <dbReference type="NCBI Taxonomy" id="3080823"/>
    <lineage>
        <taxon>Bacteria</taxon>
        <taxon>Pseudomonadati</taxon>
        <taxon>Pseudomonadota</taxon>
        <taxon>Gammaproteobacteria</taxon>
        <taxon>Thiotrichales</taxon>
        <taxon>Thiotrichaceae</taxon>
        <taxon>Candidatus Thiocaldithrix</taxon>
    </lineage>
</organism>
<reference evidence="2" key="1">
    <citation type="journal article" date="2023" name="Int. J. Mol. Sci.">
        <title>Metagenomics Revealed a New Genus 'Candidatus Thiocaldithrix dubininis' gen. nov., sp. nov. and a New Species 'Candidatus Thiothrix putei' sp. nov. in the Family Thiotrichaceae, Some Members of Which Have Traits of Both Na+- and H+-Motive Energetics.</title>
        <authorList>
            <person name="Ravin N.V."/>
            <person name="Muntyan M.S."/>
            <person name="Smolyakov D.D."/>
            <person name="Rudenko T.S."/>
            <person name="Beletsky A.V."/>
            <person name="Mardanov A.V."/>
            <person name="Grabovich M.Y."/>
        </authorList>
    </citation>
    <scope>NUCLEOTIDE SEQUENCE</scope>
    <source>
        <strain evidence="2">GKL-01</strain>
    </source>
</reference>
<dbReference type="EMBL" id="CP124755">
    <property type="protein sequence ID" value="WGZ90434.1"/>
    <property type="molecule type" value="Genomic_DNA"/>
</dbReference>
<dbReference type="Pfam" id="PF06282">
    <property type="entry name" value="DUF1036"/>
    <property type="match status" value="1"/>
</dbReference>
<feature type="chain" id="PRO_5041633994" evidence="1">
    <location>
        <begin position="25"/>
        <end position="141"/>
    </location>
</feature>
<accession>A0AA95KDS6</accession>
<reference evidence="2" key="2">
    <citation type="submission" date="2023-04" db="EMBL/GenBank/DDBJ databases">
        <authorList>
            <person name="Beletskiy A.V."/>
            <person name="Mardanov A.V."/>
            <person name="Ravin N.V."/>
        </authorList>
    </citation>
    <scope>NUCLEOTIDE SEQUENCE</scope>
    <source>
        <strain evidence="2">GKL-01</strain>
    </source>
</reference>
<dbReference type="AlphaFoldDB" id="A0AA95KDS6"/>
<feature type="signal peptide" evidence="1">
    <location>
        <begin position="1"/>
        <end position="24"/>
    </location>
</feature>
<dbReference type="InterPro" id="IPR009380">
    <property type="entry name" value="DUF1036"/>
</dbReference>
<protein>
    <submittedName>
        <fullName evidence="2">DUF1036 domain-containing protein</fullName>
    </submittedName>
</protein>
<name>A0AA95KDS6_9GAMM</name>
<keyword evidence="1" id="KW-0732">Signal</keyword>
<dbReference type="KEGG" id="tdu:QJT80_13210"/>
<gene>
    <name evidence="2" type="ORF">QJT80_13210</name>
</gene>
<dbReference type="Proteomes" id="UP001300672">
    <property type="component" value="Chromosome"/>
</dbReference>
<proteinExistence type="predicted"/>
<sequence length="141" mass="15949">MKQAKLLSVLLFAALVTMSLNANAWYKKGIAVCNGVEEEIEVAFALKSESTGRSLGWVKLTEQECLQLYKQEVSKLDKIYLYAKGNEKVWNSNANNGETFCIQSEENFNLTYPACQNEGYSQVYFIPVPVNGRPLVEYTFK</sequence>